<feature type="domain" description="PAC" evidence="10">
    <location>
        <begin position="403"/>
        <end position="455"/>
    </location>
</feature>
<dbReference type="SMART" id="SM00448">
    <property type="entry name" value="REC"/>
    <property type="match status" value="1"/>
</dbReference>
<dbReference type="InterPro" id="IPR052162">
    <property type="entry name" value="Sensor_kinase/Photoreceptor"/>
</dbReference>
<evidence type="ECO:0000259" key="9">
    <source>
        <dbReference type="PROSITE" id="PS50110"/>
    </source>
</evidence>
<dbReference type="Pfam" id="PF02518">
    <property type="entry name" value="HATPase_c"/>
    <property type="match status" value="1"/>
</dbReference>
<sequence length="1110" mass="119212">MTTEGVRWRHLPWLGGLFIAVIVALAGYDIWRAYHATIDTTTRELEAQALVIGEQTARSVQAIDVVLRHLARVHRAGGFDALDAAQLHALLREQAVGLGQAEGLALHDAQGATRALSWLHPVPPAIASAAVRPGFQRIRDDPTTELVLGATTTGRLDGLAFFPMARRLTTPDGRFAGTITARSRVAYFEDFYRDVQIGPTVRIALLHHDGTLLARYPPLPESLGKQFPQALGYLAAIQAGGKAPARMKSPVDGRDRFGAMRPVPDYPLVIVVSRDADAALAPWRAQALGSAARTLALAGLAAVLLAFVTRQLKRLDTARASLEVSQERYALAAAGADDGIWDWDLAAGTAYESARARELQGLPPGPETQPLTALQDSLQVHPDDAERRRTTMQLHLDGKTPAYEVDYRVRHPDGGYRWIRVRALCIRDPQGRPLRIAGSVSDIDARQRAEMALRESQERFALAVTGSDDGIWDWNYAAGHAFASARGRQILGLPDGPETQSIDEWFALMREALHPDDLPQRDAAIADHLAGRTPAYAGEWRVRQGDGSYRWIRVHGVCIRDTAGKPYRMAGSVSDIDAEKRAEQGLKLSEERYAIAMSGSSEAHWVWDIAADQVFVSDYMRQLFDLPPEMVSPSMRALLDQVPVHEADHARVGQAVADHLAGRTPQLDIEYRIVMRDAQGQAAPRWVHTRATCFRGPDGRAQRLAGASVEISARKNAEAERDRLELQLRQAQKLEAIGTLAGGIAHDFNNILSAILGYGEMAQKDAPERSALRRHVDAIVAAGLRAKSLVERILAFSRSGMGERVPVPVQAVVAEALDGVAATLPAGIALARRLDAGDAAVLGDPTQIHQVVLNLCANAVQAMRGEGVLAVAVERVQLEGARPVATSVLQPGGYLLLTVRDSGSGIPPGLLERIFDPFFTTKEVGVGTGLGLSLVHGIVTDLGGGIAVDSVEGHGATFSVYLPWRGDTAIAPAVADEPIGSGAGETILLVDDEEPLVRLGEELLAGLGYEPVGFASSSAALQAFRADPQRFHAVLSDEAMPGLTGSELAAEIRRLRPEIPIVLMSGYVSAALAARARAAGVAEVLAKPLVARDIARALAQALGAVDVSQG</sequence>
<evidence type="ECO:0000256" key="1">
    <source>
        <dbReference type="ARBA" id="ARBA00000085"/>
    </source>
</evidence>
<dbReference type="SUPFAM" id="SSF52172">
    <property type="entry name" value="CheY-like"/>
    <property type="match status" value="1"/>
</dbReference>
<dbReference type="InterPro" id="IPR011006">
    <property type="entry name" value="CheY-like_superfamily"/>
</dbReference>
<dbReference type="InterPro" id="IPR003594">
    <property type="entry name" value="HATPase_dom"/>
</dbReference>
<dbReference type="Pfam" id="PF00072">
    <property type="entry name" value="Response_reg"/>
    <property type="match status" value="1"/>
</dbReference>
<dbReference type="PROSITE" id="PS50109">
    <property type="entry name" value="HIS_KIN"/>
    <property type="match status" value="1"/>
</dbReference>
<organism evidence="11 12">
    <name type="scientific">Pseudaquabacterium terrae</name>
    <dbReference type="NCBI Taxonomy" id="2732868"/>
    <lineage>
        <taxon>Bacteria</taxon>
        <taxon>Pseudomonadati</taxon>
        <taxon>Pseudomonadota</taxon>
        <taxon>Betaproteobacteria</taxon>
        <taxon>Burkholderiales</taxon>
        <taxon>Sphaerotilaceae</taxon>
        <taxon>Pseudaquabacterium</taxon>
    </lineage>
</organism>
<dbReference type="InterPro" id="IPR013655">
    <property type="entry name" value="PAS_fold_3"/>
</dbReference>
<proteinExistence type="predicted"/>
<keyword evidence="7" id="KW-1133">Transmembrane helix</keyword>
<keyword evidence="4" id="KW-0808">Transferase</keyword>
<dbReference type="CDD" id="cd00156">
    <property type="entry name" value="REC"/>
    <property type="match status" value="1"/>
</dbReference>
<dbReference type="CDD" id="cd00082">
    <property type="entry name" value="HisKA"/>
    <property type="match status" value="1"/>
</dbReference>
<dbReference type="InterPro" id="IPR036097">
    <property type="entry name" value="HisK_dim/P_sf"/>
</dbReference>
<dbReference type="SMART" id="SM00388">
    <property type="entry name" value="HisKA"/>
    <property type="match status" value="1"/>
</dbReference>
<dbReference type="SMART" id="SM00091">
    <property type="entry name" value="PAS"/>
    <property type="match status" value="3"/>
</dbReference>
<comment type="caution">
    <text evidence="11">The sequence shown here is derived from an EMBL/GenBank/DDBJ whole genome shotgun (WGS) entry which is preliminary data.</text>
</comment>
<feature type="domain" description="Response regulatory" evidence="9">
    <location>
        <begin position="986"/>
        <end position="1102"/>
    </location>
</feature>
<dbReference type="InterPro" id="IPR001789">
    <property type="entry name" value="Sig_transdc_resp-reg_receiver"/>
</dbReference>
<feature type="domain" description="PAC" evidence="10">
    <location>
        <begin position="667"/>
        <end position="723"/>
    </location>
</feature>
<dbReference type="Pfam" id="PF22588">
    <property type="entry name" value="dCache_1_like"/>
    <property type="match status" value="1"/>
</dbReference>
<keyword evidence="5" id="KW-0418">Kinase</keyword>
<dbReference type="InterPro" id="IPR003661">
    <property type="entry name" value="HisK_dim/P_dom"/>
</dbReference>
<dbReference type="NCBIfam" id="TIGR00229">
    <property type="entry name" value="sensory_box"/>
    <property type="match status" value="2"/>
</dbReference>
<feature type="modified residue" description="4-aspartylphosphate" evidence="6">
    <location>
        <position position="1037"/>
    </location>
</feature>
<evidence type="ECO:0000256" key="6">
    <source>
        <dbReference type="PROSITE-ProRule" id="PRU00169"/>
    </source>
</evidence>
<protein>
    <recommendedName>
        <fullName evidence="2">histidine kinase</fullName>
        <ecNumber evidence="2">2.7.13.3</ecNumber>
    </recommendedName>
</protein>
<accession>A0ABX2EEG6</accession>
<keyword evidence="3 6" id="KW-0597">Phosphoprotein</keyword>
<evidence type="ECO:0000256" key="7">
    <source>
        <dbReference type="SAM" id="Phobius"/>
    </source>
</evidence>
<dbReference type="PANTHER" id="PTHR43304:SF1">
    <property type="entry name" value="PAC DOMAIN-CONTAINING PROTEIN"/>
    <property type="match status" value="1"/>
</dbReference>
<dbReference type="PROSITE" id="PS50113">
    <property type="entry name" value="PAC"/>
    <property type="match status" value="3"/>
</dbReference>
<evidence type="ECO:0000256" key="3">
    <source>
        <dbReference type="ARBA" id="ARBA00022553"/>
    </source>
</evidence>
<keyword evidence="7" id="KW-0472">Membrane</keyword>
<name>A0ABX2EEG6_9BURK</name>
<keyword evidence="7" id="KW-0812">Transmembrane</keyword>
<dbReference type="SMART" id="SM00086">
    <property type="entry name" value="PAC"/>
    <property type="match status" value="3"/>
</dbReference>
<dbReference type="PROSITE" id="PS50110">
    <property type="entry name" value="RESPONSE_REGULATORY"/>
    <property type="match status" value="1"/>
</dbReference>
<evidence type="ECO:0000259" key="10">
    <source>
        <dbReference type="PROSITE" id="PS50113"/>
    </source>
</evidence>
<dbReference type="InterPro" id="IPR054327">
    <property type="entry name" value="His-kinase-like_sensor"/>
</dbReference>
<dbReference type="InterPro" id="IPR000700">
    <property type="entry name" value="PAS-assoc_C"/>
</dbReference>
<dbReference type="CDD" id="cd12915">
    <property type="entry name" value="PDC2_DGC_like"/>
    <property type="match status" value="1"/>
</dbReference>
<dbReference type="Proteomes" id="UP000737171">
    <property type="component" value="Unassembled WGS sequence"/>
</dbReference>
<dbReference type="Gene3D" id="3.30.450.20">
    <property type="entry name" value="PAS domain"/>
    <property type="match status" value="5"/>
</dbReference>
<feature type="domain" description="Histidine kinase" evidence="8">
    <location>
        <begin position="743"/>
        <end position="966"/>
    </location>
</feature>
<dbReference type="InterPro" id="IPR000014">
    <property type="entry name" value="PAS"/>
</dbReference>
<dbReference type="Gene3D" id="1.10.287.130">
    <property type="match status" value="1"/>
</dbReference>
<dbReference type="InterPro" id="IPR005467">
    <property type="entry name" value="His_kinase_dom"/>
</dbReference>
<dbReference type="Pfam" id="PF08447">
    <property type="entry name" value="PAS_3"/>
    <property type="match status" value="3"/>
</dbReference>
<reference evidence="11 12" key="1">
    <citation type="submission" date="2020-05" db="EMBL/GenBank/DDBJ databases">
        <title>Aquincola sp. isolate from soil.</title>
        <authorList>
            <person name="Han J."/>
            <person name="Kim D.-U."/>
        </authorList>
    </citation>
    <scope>NUCLEOTIDE SEQUENCE [LARGE SCALE GENOMIC DNA]</scope>
    <source>
        <strain evidence="11 12">S2</strain>
    </source>
</reference>
<dbReference type="PRINTS" id="PR00344">
    <property type="entry name" value="BCTRLSENSOR"/>
</dbReference>
<dbReference type="CDD" id="cd00130">
    <property type="entry name" value="PAS"/>
    <property type="match status" value="3"/>
</dbReference>
<dbReference type="CDD" id="cd12914">
    <property type="entry name" value="PDC1_DGC_like"/>
    <property type="match status" value="1"/>
</dbReference>
<comment type="catalytic activity">
    <reaction evidence="1">
        <text>ATP + protein L-histidine = ADP + protein N-phospho-L-histidine.</text>
        <dbReference type="EC" id="2.7.13.3"/>
    </reaction>
</comment>
<evidence type="ECO:0000256" key="5">
    <source>
        <dbReference type="ARBA" id="ARBA00022777"/>
    </source>
</evidence>
<evidence type="ECO:0000259" key="8">
    <source>
        <dbReference type="PROSITE" id="PS50109"/>
    </source>
</evidence>
<dbReference type="PANTHER" id="PTHR43304">
    <property type="entry name" value="PHYTOCHROME-LIKE PROTEIN CPH1"/>
    <property type="match status" value="1"/>
</dbReference>
<dbReference type="RefSeq" id="WP_173122087.1">
    <property type="nucleotide sequence ID" value="NZ_JABRWJ010000002.1"/>
</dbReference>
<dbReference type="InterPro" id="IPR036890">
    <property type="entry name" value="HATPase_C_sf"/>
</dbReference>
<evidence type="ECO:0000256" key="2">
    <source>
        <dbReference type="ARBA" id="ARBA00012438"/>
    </source>
</evidence>
<feature type="transmembrane region" description="Helical" evidence="7">
    <location>
        <begin position="12"/>
        <end position="31"/>
    </location>
</feature>
<keyword evidence="12" id="KW-1185">Reference proteome</keyword>
<evidence type="ECO:0000313" key="12">
    <source>
        <dbReference type="Proteomes" id="UP000737171"/>
    </source>
</evidence>
<dbReference type="SMART" id="SM00387">
    <property type="entry name" value="HATPase_c"/>
    <property type="match status" value="1"/>
</dbReference>
<dbReference type="SUPFAM" id="SSF55874">
    <property type="entry name" value="ATPase domain of HSP90 chaperone/DNA topoisomerase II/histidine kinase"/>
    <property type="match status" value="1"/>
</dbReference>
<dbReference type="InterPro" id="IPR035965">
    <property type="entry name" value="PAS-like_dom_sf"/>
</dbReference>
<gene>
    <name evidence="11" type="ORF">HLB44_08405</name>
</gene>
<evidence type="ECO:0000313" key="11">
    <source>
        <dbReference type="EMBL" id="NRF67000.1"/>
    </source>
</evidence>
<feature type="domain" description="PAC" evidence="10">
    <location>
        <begin position="536"/>
        <end position="588"/>
    </location>
</feature>
<dbReference type="InterPro" id="IPR004358">
    <property type="entry name" value="Sig_transdc_His_kin-like_C"/>
</dbReference>
<evidence type="ECO:0000256" key="4">
    <source>
        <dbReference type="ARBA" id="ARBA00022679"/>
    </source>
</evidence>
<dbReference type="Pfam" id="PF00512">
    <property type="entry name" value="HisKA"/>
    <property type="match status" value="1"/>
</dbReference>
<dbReference type="EC" id="2.7.13.3" evidence="2"/>
<dbReference type="InterPro" id="IPR001610">
    <property type="entry name" value="PAC"/>
</dbReference>
<dbReference type="EMBL" id="JABRWJ010000002">
    <property type="protein sequence ID" value="NRF67000.1"/>
    <property type="molecule type" value="Genomic_DNA"/>
</dbReference>
<dbReference type="SUPFAM" id="SSF55785">
    <property type="entry name" value="PYP-like sensor domain (PAS domain)"/>
    <property type="match status" value="3"/>
</dbReference>
<dbReference type="Gene3D" id="3.40.50.2300">
    <property type="match status" value="1"/>
</dbReference>
<dbReference type="Gene3D" id="3.30.565.10">
    <property type="entry name" value="Histidine kinase-like ATPase, C-terminal domain"/>
    <property type="match status" value="1"/>
</dbReference>
<dbReference type="SUPFAM" id="SSF47384">
    <property type="entry name" value="Homodimeric domain of signal transducing histidine kinase"/>
    <property type="match status" value="1"/>
</dbReference>